<reference evidence="4" key="2">
    <citation type="submission" date="2025-08" db="UniProtKB">
        <authorList>
            <consortium name="RefSeq"/>
        </authorList>
    </citation>
    <scope>IDENTIFICATION</scope>
    <source>
        <tissue evidence="4">Blood</tissue>
    </source>
</reference>
<dbReference type="Proteomes" id="UP000221080">
    <property type="component" value="Chromosome 21"/>
</dbReference>
<dbReference type="KEGG" id="ipu:108255049"/>
<feature type="coiled-coil region" evidence="1">
    <location>
        <begin position="7"/>
        <end position="34"/>
    </location>
</feature>
<protein>
    <submittedName>
        <fullName evidence="4">Uncharacterized protein miip isoform X1</fullName>
    </submittedName>
</protein>
<keyword evidence="1" id="KW-0175">Coiled coil</keyword>
<evidence type="ECO:0000256" key="1">
    <source>
        <dbReference type="SAM" id="Coils"/>
    </source>
</evidence>
<dbReference type="PANTHER" id="PTHR34831">
    <property type="entry name" value="MIGRATION AND INVASION-INHIBITORY PROTEIN"/>
    <property type="match status" value="1"/>
</dbReference>
<dbReference type="PANTHER" id="PTHR34831:SF1">
    <property type="entry name" value="MIGRATION AND INVASION-INHIBITORY PROTEIN"/>
    <property type="match status" value="1"/>
</dbReference>
<dbReference type="Pfam" id="PF15734">
    <property type="entry name" value="MIIP"/>
    <property type="match status" value="1"/>
</dbReference>
<evidence type="ECO:0000313" key="4">
    <source>
        <dbReference type="RefSeq" id="XP_017306174.1"/>
    </source>
</evidence>
<dbReference type="OrthoDB" id="10002384at2759"/>
<dbReference type="AlphaFoldDB" id="A0A2D0PJN5"/>
<dbReference type="GeneID" id="108255049"/>
<evidence type="ECO:0000256" key="2">
    <source>
        <dbReference type="SAM" id="MobiDB-lite"/>
    </source>
</evidence>
<gene>
    <name evidence="4" type="primary">miip</name>
</gene>
<reference evidence="3" key="1">
    <citation type="journal article" date="2016" name="Nat. Commun.">
        <title>The channel catfish genome sequence provides insights into the evolution of scale formation in teleosts.</title>
        <authorList>
            <person name="Liu Z."/>
            <person name="Liu S."/>
            <person name="Yao J."/>
            <person name="Bao L."/>
            <person name="Zhang J."/>
            <person name="Li Y."/>
            <person name="Jiang C."/>
            <person name="Sun L."/>
            <person name="Wang R."/>
            <person name="Zhang Y."/>
            <person name="Zhou T."/>
            <person name="Zeng Q."/>
            <person name="Fu Q."/>
            <person name="Gao S."/>
            <person name="Li N."/>
            <person name="Koren S."/>
            <person name="Jiang Y."/>
            <person name="Zimin A."/>
            <person name="Xu P."/>
            <person name="Phillippy A.M."/>
            <person name="Geng X."/>
            <person name="Song L."/>
            <person name="Sun F."/>
            <person name="Li C."/>
            <person name="Wang X."/>
            <person name="Chen A."/>
            <person name="Jin Y."/>
            <person name="Yuan Z."/>
            <person name="Yang Y."/>
            <person name="Tan S."/>
            <person name="Peatman E."/>
            <person name="Lu J."/>
            <person name="Qin Z."/>
            <person name="Dunham R."/>
            <person name="Li Z."/>
            <person name="Sonstegard T."/>
            <person name="Feng J."/>
            <person name="Danzmann R.G."/>
            <person name="Schroeder S."/>
            <person name="Scheffler B."/>
            <person name="Duke M.V."/>
            <person name="Ballard L."/>
            <person name="Kucuktas H."/>
            <person name="Kaltenboeck L."/>
            <person name="Liu H."/>
            <person name="Armbruster J."/>
            <person name="Xie Y."/>
            <person name="Kirby M.L."/>
            <person name="Tian Y."/>
            <person name="Flanagan M.E."/>
            <person name="Mu W."/>
            <person name="Waldbieser G.C."/>
        </authorList>
    </citation>
    <scope>NUCLEOTIDE SEQUENCE [LARGE SCALE GENOMIC DNA]</scope>
    <source>
        <strain evidence="3">SDA103</strain>
    </source>
</reference>
<dbReference type="RefSeq" id="XP_017306174.1">
    <property type="nucleotide sequence ID" value="XM_017450685.3"/>
</dbReference>
<dbReference type="CTD" id="60672"/>
<evidence type="ECO:0000313" key="3">
    <source>
        <dbReference type="Proteomes" id="UP000221080"/>
    </source>
</evidence>
<proteinExistence type="predicted"/>
<name>A0A2D0PJN5_ICTPU</name>
<dbReference type="GO" id="GO:0010972">
    <property type="term" value="P:negative regulation of G2/M transition of mitotic cell cycle"/>
    <property type="evidence" value="ECO:0007669"/>
    <property type="project" value="InterPro"/>
</dbReference>
<keyword evidence="3" id="KW-1185">Reference proteome</keyword>
<dbReference type="GO" id="GO:0030336">
    <property type="term" value="P:negative regulation of cell migration"/>
    <property type="evidence" value="ECO:0007669"/>
    <property type="project" value="InterPro"/>
</dbReference>
<feature type="compositionally biased region" description="Polar residues" evidence="2">
    <location>
        <begin position="395"/>
        <end position="413"/>
    </location>
</feature>
<accession>A0A2D0PJN5</accession>
<sequence>MSSFEHLDALRRLNKELLQKLKRKTENLQHQNLDCSIKLLENETKTTESVCDVWKLVNSSARDRKPLTERSRSSLNVSDAFINLSVSGTCSKVARNALCKPRDVVKTSKLADSIIENQSSFSRETCSSLRNKILEVEMSDCLPDEERKFPSEDATCDVLLQDEGNSRLHVQFNPTGTMQPKSVISQDKGESVVGRVRFADNELETVSKSERRHVQPLLGYDWIAGLLDAESSLSDRSEDFFSDLHNFRRVNKEECVHSVSSWLPVAADFWTPSVEDNVTNHECTPDTHQCTFCYRINSRLFATPLDPQAACPVCKMPKEKHPHTENEPAFIRVSIPHATLLPAYRYKAHRRCSFDPSDSLGLPSHCLSGWSNISMGAGSEMSNLDLRSSLEIRPNTGTVPSAQPENQLDVSRSRASGCQLSGQLLDVSRLARYQFQHLASMRTKPNKSSYPFY</sequence>
<feature type="region of interest" description="Disordered" evidence="2">
    <location>
        <begin position="393"/>
        <end position="413"/>
    </location>
</feature>
<dbReference type="InterPro" id="IPR031466">
    <property type="entry name" value="MIIP"/>
</dbReference>
<organism evidence="3 4">
    <name type="scientific">Ictalurus punctatus</name>
    <name type="common">Channel catfish</name>
    <name type="synonym">Silurus punctatus</name>
    <dbReference type="NCBI Taxonomy" id="7998"/>
    <lineage>
        <taxon>Eukaryota</taxon>
        <taxon>Metazoa</taxon>
        <taxon>Chordata</taxon>
        <taxon>Craniata</taxon>
        <taxon>Vertebrata</taxon>
        <taxon>Euteleostomi</taxon>
        <taxon>Actinopterygii</taxon>
        <taxon>Neopterygii</taxon>
        <taxon>Teleostei</taxon>
        <taxon>Ostariophysi</taxon>
        <taxon>Siluriformes</taxon>
        <taxon>Ictaluridae</taxon>
        <taxon>Ictalurus</taxon>
    </lineage>
</organism>